<reference evidence="11 12" key="1">
    <citation type="submission" date="2023-08" db="EMBL/GenBank/DDBJ databases">
        <title>Microbacterium sp. nov., isolated from a waste landfill.</title>
        <authorList>
            <person name="Wen W."/>
        </authorList>
    </citation>
    <scope>NUCLEOTIDE SEQUENCE [LARGE SCALE GENOMIC DNA]</scope>
    <source>
        <strain evidence="11 12">ASV81</strain>
    </source>
</reference>
<evidence type="ECO:0000313" key="12">
    <source>
        <dbReference type="Proteomes" id="UP001230289"/>
    </source>
</evidence>
<evidence type="ECO:0000313" key="11">
    <source>
        <dbReference type="EMBL" id="MDQ4212595.1"/>
    </source>
</evidence>
<accession>A0ABU0XEI5</accession>
<evidence type="ECO:0000256" key="4">
    <source>
        <dbReference type="ARBA" id="ARBA00022449"/>
    </source>
</evidence>
<keyword evidence="3" id="KW-0813">Transport</keyword>
<dbReference type="RefSeq" id="WP_308487528.1">
    <property type="nucleotide sequence ID" value="NZ_JAVFCB010000001.1"/>
</dbReference>
<evidence type="ECO:0000256" key="3">
    <source>
        <dbReference type="ARBA" id="ARBA00022448"/>
    </source>
</evidence>
<evidence type="ECO:0000256" key="1">
    <source>
        <dbReference type="ARBA" id="ARBA00004141"/>
    </source>
</evidence>
<evidence type="ECO:0000256" key="7">
    <source>
        <dbReference type="ARBA" id="ARBA00023065"/>
    </source>
</evidence>
<evidence type="ECO:0000256" key="2">
    <source>
        <dbReference type="ARBA" id="ARBA00005551"/>
    </source>
</evidence>
<keyword evidence="12" id="KW-1185">Reference proteome</keyword>
<keyword evidence="6 9" id="KW-1133">Transmembrane helix</keyword>
<feature type="transmembrane region" description="Helical" evidence="9">
    <location>
        <begin position="147"/>
        <end position="166"/>
    </location>
</feature>
<comment type="caution">
    <text evidence="11">The sequence shown here is derived from an EMBL/GenBank/DDBJ whole genome shotgun (WGS) entry which is preliminary data.</text>
</comment>
<dbReference type="EMBL" id="JAVFCB010000001">
    <property type="protein sequence ID" value="MDQ4212595.1"/>
    <property type="molecule type" value="Genomic_DNA"/>
</dbReference>
<feature type="transmembrane region" description="Helical" evidence="9">
    <location>
        <begin position="55"/>
        <end position="77"/>
    </location>
</feature>
<dbReference type="Pfam" id="PF00999">
    <property type="entry name" value="Na_H_Exchanger"/>
    <property type="match status" value="1"/>
</dbReference>
<name>A0ABU0XEI5_9MICO</name>
<keyword evidence="4" id="KW-0050">Antiport</keyword>
<gene>
    <name evidence="11" type="ORF">RBR11_01530</name>
</gene>
<dbReference type="InterPro" id="IPR006153">
    <property type="entry name" value="Cation/H_exchanger_TM"/>
</dbReference>
<sequence>MTFATLALIVLVGLTGPLLSARPSWRVPVIAGELLAGLVVGASGFGWVDSTEPTLTLLAEVGFGLIMLVIGSHIPILDRTVRAAVGRGALGAGAVAVVAVGLGVAVAALFGNEHGAVYAVLIASSSAALVLPMLQSLGISADSAAQLIAQIALADVACIVALPLVMQPSRVPLVALGGIVIAVIGVALTLVLRRFGEERLGRVHHVSESRKFALELRFSLLALFGLAAIAQFTHVSVMMAGFTLGLVLSAVGQPRRLAHQLFGMTEGFFGPLFFVWLGSSIDLRNLLSHPQMILLGVVLGLAAVAAHLVARVVGLPWAQTVASAGQLGVPVAAVALGVQTKALLPGEGAAIVLGALVAIVCSSVAVAAVSRGRTAVRVAPPAPQNPSPGATAPGG</sequence>
<feature type="transmembrane region" description="Helical" evidence="9">
    <location>
        <begin position="261"/>
        <end position="279"/>
    </location>
</feature>
<keyword evidence="8 9" id="KW-0472">Membrane</keyword>
<feature type="domain" description="Cation/H+ exchanger transmembrane" evidence="10">
    <location>
        <begin position="14"/>
        <end position="347"/>
    </location>
</feature>
<dbReference type="Gene3D" id="1.20.1530.20">
    <property type="match status" value="1"/>
</dbReference>
<evidence type="ECO:0000256" key="9">
    <source>
        <dbReference type="SAM" id="Phobius"/>
    </source>
</evidence>
<feature type="transmembrane region" description="Helical" evidence="9">
    <location>
        <begin position="172"/>
        <end position="192"/>
    </location>
</feature>
<evidence type="ECO:0000256" key="5">
    <source>
        <dbReference type="ARBA" id="ARBA00022692"/>
    </source>
</evidence>
<organism evidence="11 12">
    <name type="scientific">Microbacterium capsulatum</name>
    <dbReference type="NCBI Taxonomy" id="3041921"/>
    <lineage>
        <taxon>Bacteria</taxon>
        <taxon>Bacillati</taxon>
        <taxon>Actinomycetota</taxon>
        <taxon>Actinomycetes</taxon>
        <taxon>Micrococcales</taxon>
        <taxon>Microbacteriaceae</taxon>
        <taxon>Microbacterium</taxon>
    </lineage>
</organism>
<dbReference type="PANTHER" id="PTHR43562:SF1">
    <property type="entry name" value="NA(+)_H(+) ANTIPORTER YJBQ-RELATED"/>
    <property type="match status" value="1"/>
</dbReference>
<dbReference type="Proteomes" id="UP001230289">
    <property type="component" value="Unassembled WGS sequence"/>
</dbReference>
<feature type="transmembrane region" description="Helical" evidence="9">
    <location>
        <begin position="350"/>
        <end position="369"/>
    </location>
</feature>
<feature type="transmembrane region" description="Helical" evidence="9">
    <location>
        <begin position="89"/>
        <end position="110"/>
    </location>
</feature>
<evidence type="ECO:0000256" key="6">
    <source>
        <dbReference type="ARBA" id="ARBA00022989"/>
    </source>
</evidence>
<comment type="subcellular location">
    <subcellularLocation>
        <location evidence="1">Membrane</location>
        <topology evidence="1">Multi-pass membrane protein</topology>
    </subcellularLocation>
</comment>
<feature type="transmembrane region" description="Helical" evidence="9">
    <location>
        <begin position="291"/>
        <end position="310"/>
    </location>
</feature>
<dbReference type="PANTHER" id="PTHR43562">
    <property type="entry name" value="NAPA-TYPE SODIUM/HYDROGEN ANTIPORTER"/>
    <property type="match status" value="1"/>
</dbReference>
<dbReference type="InterPro" id="IPR038770">
    <property type="entry name" value="Na+/solute_symporter_sf"/>
</dbReference>
<protein>
    <submittedName>
        <fullName evidence="11">Cation:proton antiporter</fullName>
    </submittedName>
</protein>
<evidence type="ECO:0000259" key="10">
    <source>
        <dbReference type="Pfam" id="PF00999"/>
    </source>
</evidence>
<comment type="similarity">
    <text evidence="2">Belongs to the monovalent cation:proton antiporter 2 (CPA2) transporter (TC 2.A.37) family.</text>
</comment>
<proteinExistence type="inferred from homology"/>
<keyword evidence="5 9" id="KW-0812">Transmembrane</keyword>
<keyword evidence="7" id="KW-0406">Ion transport</keyword>
<feature type="transmembrane region" description="Helical" evidence="9">
    <location>
        <begin position="116"/>
        <end position="135"/>
    </location>
</feature>
<evidence type="ECO:0000256" key="8">
    <source>
        <dbReference type="ARBA" id="ARBA00023136"/>
    </source>
</evidence>